<keyword evidence="10" id="KW-1185">Reference proteome</keyword>
<protein>
    <submittedName>
        <fullName evidence="8 9">Hemolysin</fullName>
    </submittedName>
</protein>
<dbReference type="InterPro" id="IPR028190">
    <property type="entry name" value="Ntox21"/>
</dbReference>
<accession>A0A0T9TWD0</accession>
<reference evidence="8 11" key="2">
    <citation type="submission" date="2015-03" db="EMBL/GenBank/DDBJ databases">
        <authorList>
            <person name="Murphy D."/>
        </authorList>
    </citation>
    <scope>NUCLEOTIDE SEQUENCE [LARGE SCALE GENOMIC DNA]</scope>
    <source>
        <strain evidence="8 11">IP06005</strain>
    </source>
</reference>
<reference evidence="9 10" key="1">
    <citation type="submission" date="2015-03" db="EMBL/GenBank/DDBJ databases">
        <authorList>
            <consortium name="Pathogen Informatics"/>
            <person name="Murphy D."/>
        </authorList>
    </citation>
    <scope>NUCLEOTIDE SEQUENCE [LARGE SCALE GENOMIC DNA]</scope>
    <source>
        <strain evidence="9 10">IP08791</strain>
    </source>
</reference>
<evidence type="ECO:0000256" key="3">
    <source>
        <dbReference type="ARBA" id="ARBA00022913"/>
    </source>
</evidence>
<dbReference type="Gene3D" id="3.10.380.20">
    <property type="entry name" value="Novel toxin 21 (CdiA), C-terminal domain"/>
    <property type="match status" value="1"/>
</dbReference>
<keyword evidence="2" id="KW-0800">Toxin</keyword>
<evidence type="ECO:0000313" key="11">
    <source>
        <dbReference type="Proteomes" id="UP000041595"/>
    </source>
</evidence>
<feature type="domain" description="Novel toxin 21" evidence="7">
    <location>
        <begin position="355"/>
        <end position="422"/>
    </location>
</feature>
<dbReference type="Pfam" id="PF15526">
    <property type="entry name" value="Ntox21"/>
    <property type="match status" value="1"/>
</dbReference>
<evidence type="ECO:0000259" key="7">
    <source>
        <dbReference type="Pfam" id="PF15526"/>
    </source>
</evidence>
<evidence type="ECO:0000256" key="5">
    <source>
        <dbReference type="SAM" id="MobiDB-lite"/>
    </source>
</evidence>
<keyword evidence="4" id="KW-0843">Virulence</keyword>
<dbReference type="EMBL" id="CQEH01000010">
    <property type="protein sequence ID" value="CNL15937.1"/>
    <property type="molecule type" value="Genomic_DNA"/>
</dbReference>
<gene>
    <name evidence="8" type="ORF">ERS137965_01916</name>
    <name evidence="9" type="ORF">ERS137966_02411</name>
</gene>
<dbReference type="AlphaFoldDB" id="A0A0T9TWD0"/>
<evidence type="ECO:0000313" key="8">
    <source>
        <dbReference type="EMBL" id="CNL05828.1"/>
    </source>
</evidence>
<name>A0A0T9TWD0_YERAL</name>
<dbReference type="CDD" id="cd20685">
    <property type="entry name" value="CdiA-CT_Ecl_RNase-like"/>
    <property type="match status" value="1"/>
</dbReference>
<sequence length="422" mass="43466">MDIARTQGDILGLDAALQANPTLQGNVEALRETPEYKAEMQKYGTGSALQQGIQAATAAVQGLAGGDMSKALAGASAPYLAEVIHNMTTDPVTGKVNTEANLMAHAVLGAVVAQINGNSVLAGASGAVMGEYIAQKMYPGINREDLTEEQRQTISALGTLAAGLAGGVVGNSTADAVAGAQAGKNAVENNNLAILRTGAAACAEIAVCSKAVIDLGFGALIGVGVATSAIEELSGVQKTNVMLAAMSGDQEQIDKLSPSERAAYEELKNGKGLITGFPTPVGDPTGGKLVNPAPDQNKGTALVTPDKSGENGASNTGSTDGKPDVGGNSTVTPIPEQNKDDLAYLALKGKEAQEAAKNLGFDRRISPQKAPFNSHGQPVYFDGKNYITPDVDSHNVTNGWKMFDRKGERIGTYDSNLNRIKD</sequence>
<evidence type="ECO:0000259" key="6">
    <source>
        <dbReference type="Pfam" id="PF04829"/>
    </source>
</evidence>
<dbReference type="InterPro" id="IPR006914">
    <property type="entry name" value="VENN_dom"/>
</dbReference>
<evidence type="ECO:0000256" key="4">
    <source>
        <dbReference type="ARBA" id="ARBA00023026"/>
    </source>
</evidence>
<evidence type="ECO:0000256" key="2">
    <source>
        <dbReference type="ARBA" id="ARBA00022656"/>
    </source>
</evidence>
<dbReference type="GO" id="GO:0090729">
    <property type="term" value="F:toxin activity"/>
    <property type="evidence" value="ECO:0007669"/>
    <property type="project" value="UniProtKB-KW"/>
</dbReference>
<evidence type="ECO:0000313" key="10">
    <source>
        <dbReference type="Proteomes" id="UP000038647"/>
    </source>
</evidence>
<keyword evidence="3" id="KW-1266">Target cell cytoplasm</keyword>
<dbReference type="Proteomes" id="UP000038647">
    <property type="component" value="Unassembled WGS sequence"/>
</dbReference>
<proteinExistence type="predicted"/>
<evidence type="ECO:0000256" key="1">
    <source>
        <dbReference type="ARBA" id="ARBA00004219"/>
    </source>
</evidence>
<dbReference type="InterPro" id="IPR038181">
    <property type="entry name" value="Ntox21_sf"/>
</dbReference>
<comment type="subcellular location">
    <subcellularLocation>
        <location evidence="1">Target cell</location>
        <location evidence="1">Target cell cytoplasm</location>
    </subcellularLocation>
</comment>
<feature type="region of interest" description="Disordered" evidence="5">
    <location>
        <begin position="275"/>
        <end position="337"/>
    </location>
</feature>
<feature type="domain" description="VENN motif-containing" evidence="6">
    <location>
        <begin position="144"/>
        <end position="192"/>
    </location>
</feature>
<dbReference type="Pfam" id="PF04829">
    <property type="entry name" value="PT-VENN"/>
    <property type="match status" value="1"/>
</dbReference>
<dbReference type="Proteomes" id="UP000041595">
    <property type="component" value="Unassembled WGS sequence"/>
</dbReference>
<dbReference type="eggNOG" id="COG3210">
    <property type="taxonomic scope" value="Bacteria"/>
</dbReference>
<dbReference type="EMBL" id="CQEJ01000009">
    <property type="protein sequence ID" value="CNL05828.1"/>
    <property type="molecule type" value="Genomic_DNA"/>
</dbReference>
<dbReference type="OrthoDB" id="9152838at2"/>
<evidence type="ECO:0000313" key="9">
    <source>
        <dbReference type="EMBL" id="CNL15937.1"/>
    </source>
</evidence>
<organism evidence="8 11">
    <name type="scientific">Yersinia aldovae</name>
    <dbReference type="NCBI Taxonomy" id="29483"/>
    <lineage>
        <taxon>Bacteria</taxon>
        <taxon>Pseudomonadati</taxon>
        <taxon>Pseudomonadota</taxon>
        <taxon>Gammaproteobacteria</taxon>
        <taxon>Enterobacterales</taxon>
        <taxon>Yersiniaceae</taxon>
        <taxon>Yersinia</taxon>
    </lineage>
</organism>